<accession>A0ABP8H8P7</accession>
<evidence type="ECO:0000256" key="1">
    <source>
        <dbReference type="ARBA" id="ARBA00001974"/>
    </source>
</evidence>
<evidence type="ECO:0000259" key="7">
    <source>
        <dbReference type="Pfam" id="PF02770"/>
    </source>
</evidence>
<dbReference type="Gene3D" id="1.20.140.10">
    <property type="entry name" value="Butyryl-CoA Dehydrogenase, subunit A, domain 3"/>
    <property type="match status" value="1"/>
</dbReference>
<gene>
    <name evidence="9" type="ORF">GCM10023144_29770</name>
</gene>
<dbReference type="InterPro" id="IPR009075">
    <property type="entry name" value="AcylCo_DH/oxidase_C"/>
</dbReference>
<dbReference type="InterPro" id="IPR046373">
    <property type="entry name" value="Acyl-CoA_Oxase/DH_mid-dom_sf"/>
</dbReference>
<evidence type="ECO:0000259" key="8">
    <source>
        <dbReference type="Pfam" id="PF02771"/>
    </source>
</evidence>
<dbReference type="RefSeq" id="WP_345250648.1">
    <property type="nucleotide sequence ID" value="NZ_BAABFO010000014.1"/>
</dbReference>
<feature type="domain" description="Acyl-CoA oxidase/dehydrogenase middle" evidence="7">
    <location>
        <begin position="125"/>
        <end position="204"/>
    </location>
</feature>
<dbReference type="InterPro" id="IPR036250">
    <property type="entry name" value="AcylCo_DH-like_C"/>
</dbReference>
<keyword evidence="4" id="KW-0274">FAD</keyword>
<dbReference type="SUPFAM" id="SSF56645">
    <property type="entry name" value="Acyl-CoA dehydrogenase NM domain-like"/>
    <property type="match status" value="1"/>
</dbReference>
<sequence length="407" mass="44859">MNFAYTEEEEGLRREVQAFIKENITDEIRRELADAHAGKGKGPHLTRLQEEICARGWLAISWPREYGGQGGTRIAQYIVEEEFLRACDMRVGGGGSGAPAILASGTDEQKRRYLPDAMRLKISFCLGFSEPHCGTDLAGLRCRATRQGDKYVVNGQKIYTTNAQNATHIFLLARTDPESRRQAGLSVLLIPMSTPGITVRPLWTIQNDPRAPVNTTYAEPRTNEVFFDNVEVPASCLLGEEGDGWNVTQRGLNLDRVGSWRYLASVRRTEDIVNYLNGDGPGAAERRGDPRVRDKVADLWTEAQMCRLMTMRSMSIEARGGQFAYEGAGEKVTGPEHGVRATEAISQILGPYAQLMNGSAHAVQSGVFAHNLLGAFQSTVNHGSIQVMRDQIARKGLGMPRPGRRPG</sequence>
<dbReference type="Pfam" id="PF02770">
    <property type="entry name" value="Acyl-CoA_dh_M"/>
    <property type="match status" value="1"/>
</dbReference>
<evidence type="ECO:0000256" key="3">
    <source>
        <dbReference type="ARBA" id="ARBA00022630"/>
    </source>
</evidence>
<dbReference type="InterPro" id="IPR009100">
    <property type="entry name" value="AcylCoA_DH/oxidase_NM_dom_sf"/>
</dbReference>
<dbReference type="Gene3D" id="2.40.110.10">
    <property type="entry name" value="Butyryl-CoA Dehydrogenase, subunit A, domain 2"/>
    <property type="match status" value="1"/>
</dbReference>
<dbReference type="InterPro" id="IPR013786">
    <property type="entry name" value="AcylCoA_DH/ox_N"/>
</dbReference>
<evidence type="ECO:0000313" key="10">
    <source>
        <dbReference type="Proteomes" id="UP001501671"/>
    </source>
</evidence>
<dbReference type="InterPro" id="IPR006091">
    <property type="entry name" value="Acyl-CoA_Oxase/DH_mid-dom"/>
</dbReference>
<dbReference type="EMBL" id="BAABFO010000014">
    <property type="protein sequence ID" value="GAA4335928.1"/>
    <property type="molecule type" value="Genomic_DNA"/>
</dbReference>
<evidence type="ECO:0000256" key="5">
    <source>
        <dbReference type="ARBA" id="ARBA00023002"/>
    </source>
</evidence>
<keyword evidence="5" id="KW-0560">Oxidoreductase</keyword>
<organism evidence="9 10">
    <name type="scientific">Pigmentiphaga soli</name>
    <dbReference type="NCBI Taxonomy" id="1007095"/>
    <lineage>
        <taxon>Bacteria</taxon>
        <taxon>Pseudomonadati</taxon>
        <taxon>Pseudomonadota</taxon>
        <taxon>Betaproteobacteria</taxon>
        <taxon>Burkholderiales</taxon>
        <taxon>Alcaligenaceae</taxon>
        <taxon>Pigmentiphaga</taxon>
    </lineage>
</organism>
<name>A0ABP8H8P7_9BURK</name>
<evidence type="ECO:0000259" key="6">
    <source>
        <dbReference type="Pfam" id="PF00441"/>
    </source>
</evidence>
<dbReference type="Proteomes" id="UP001501671">
    <property type="component" value="Unassembled WGS sequence"/>
</dbReference>
<protein>
    <submittedName>
        <fullName evidence="9">Acyl-CoA dehydrogenase family protein</fullName>
    </submittedName>
</protein>
<dbReference type="SUPFAM" id="SSF47203">
    <property type="entry name" value="Acyl-CoA dehydrogenase C-terminal domain-like"/>
    <property type="match status" value="1"/>
</dbReference>
<dbReference type="Pfam" id="PF00441">
    <property type="entry name" value="Acyl-CoA_dh_1"/>
    <property type="match status" value="1"/>
</dbReference>
<dbReference type="Gene3D" id="1.10.540.10">
    <property type="entry name" value="Acyl-CoA dehydrogenase/oxidase, N-terminal domain"/>
    <property type="match status" value="1"/>
</dbReference>
<dbReference type="PANTHER" id="PTHR43292:SF3">
    <property type="entry name" value="ACYL-COA DEHYDROGENASE FADE29"/>
    <property type="match status" value="1"/>
</dbReference>
<dbReference type="Pfam" id="PF02771">
    <property type="entry name" value="Acyl-CoA_dh_N"/>
    <property type="match status" value="1"/>
</dbReference>
<reference evidence="10" key="1">
    <citation type="journal article" date="2019" name="Int. J. Syst. Evol. Microbiol.">
        <title>The Global Catalogue of Microorganisms (GCM) 10K type strain sequencing project: providing services to taxonomists for standard genome sequencing and annotation.</title>
        <authorList>
            <consortium name="The Broad Institute Genomics Platform"/>
            <consortium name="The Broad Institute Genome Sequencing Center for Infectious Disease"/>
            <person name="Wu L."/>
            <person name="Ma J."/>
        </authorList>
    </citation>
    <scope>NUCLEOTIDE SEQUENCE [LARGE SCALE GENOMIC DNA]</scope>
    <source>
        <strain evidence="10">JCM 17666</strain>
    </source>
</reference>
<keyword evidence="10" id="KW-1185">Reference proteome</keyword>
<feature type="domain" description="Acyl-CoA dehydrogenase/oxidase N-terminal" evidence="8">
    <location>
        <begin position="6"/>
        <end position="118"/>
    </location>
</feature>
<evidence type="ECO:0000256" key="2">
    <source>
        <dbReference type="ARBA" id="ARBA00009347"/>
    </source>
</evidence>
<comment type="similarity">
    <text evidence="2">Belongs to the acyl-CoA dehydrogenase family.</text>
</comment>
<keyword evidence="3" id="KW-0285">Flavoprotein</keyword>
<dbReference type="InterPro" id="IPR052161">
    <property type="entry name" value="Mycobact_Acyl-CoA_DH"/>
</dbReference>
<proteinExistence type="inferred from homology"/>
<comment type="caution">
    <text evidence="9">The sequence shown here is derived from an EMBL/GenBank/DDBJ whole genome shotgun (WGS) entry which is preliminary data.</text>
</comment>
<evidence type="ECO:0000313" key="9">
    <source>
        <dbReference type="EMBL" id="GAA4335928.1"/>
    </source>
</evidence>
<comment type="cofactor">
    <cofactor evidence="1">
        <name>FAD</name>
        <dbReference type="ChEBI" id="CHEBI:57692"/>
    </cofactor>
</comment>
<dbReference type="InterPro" id="IPR037069">
    <property type="entry name" value="AcylCoA_DH/ox_N_sf"/>
</dbReference>
<evidence type="ECO:0000256" key="4">
    <source>
        <dbReference type="ARBA" id="ARBA00022827"/>
    </source>
</evidence>
<feature type="domain" description="Acyl-CoA dehydrogenase/oxidase C-terminal" evidence="6">
    <location>
        <begin position="242"/>
        <end position="395"/>
    </location>
</feature>
<dbReference type="PANTHER" id="PTHR43292">
    <property type="entry name" value="ACYL-COA DEHYDROGENASE"/>
    <property type="match status" value="1"/>
</dbReference>